<protein>
    <submittedName>
        <fullName evidence="1">Uncharacterized protein</fullName>
    </submittedName>
</protein>
<reference evidence="1 2" key="1">
    <citation type="journal article" date="2018" name="Front. Plant Sci.">
        <title>Red Clover (Trifolium pratense) and Zigzag Clover (T. medium) - A Picture of Genomic Similarities and Differences.</title>
        <authorList>
            <person name="Dluhosova J."/>
            <person name="Istvanek J."/>
            <person name="Nedelnik J."/>
            <person name="Repkova J."/>
        </authorList>
    </citation>
    <scope>NUCLEOTIDE SEQUENCE [LARGE SCALE GENOMIC DNA]</scope>
    <source>
        <strain evidence="2">cv. 10/8</strain>
        <tissue evidence="1">Leaf</tissue>
    </source>
</reference>
<evidence type="ECO:0000313" key="2">
    <source>
        <dbReference type="Proteomes" id="UP000265520"/>
    </source>
</evidence>
<evidence type="ECO:0000313" key="1">
    <source>
        <dbReference type="EMBL" id="MCI54651.1"/>
    </source>
</evidence>
<organism evidence="1 2">
    <name type="scientific">Trifolium medium</name>
    <dbReference type="NCBI Taxonomy" id="97028"/>
    <lineage>
        <taxon>Eukaryota</taxon>
        <taxon>Viridiplantae</taxon>
        <taxon>Streptophyta</taxon>
        <taxon>Embryophyta</taxon>
        <taxon>Tracheophyta</taxon>
        <taxon>Spermatophyta</taxon>
        <taxon>Magnoliopsida</taxon>
        <taxon>eudicotyledons</taxon>
        <taxon>Gunneridae</taxon>
        <taxon>Pentapetalae</taxon>
        <taxon>rosids</taxon>
        <taxon>fabids</taxon>
        <taxon>Fabales</taxon>
        <taxon>Fabaceae</taxon>
        <taxon>Papilionoideae</taxon>
        <taxon>50 kb inversion clade</taxon>
        <taxon>NPAAA clade</taxon>
        <taxon>Hologalegina</taxon>
        <taxon>IRL clade</taxon>
        <taxon>Trifolieae</taxon>
        <taxon>Trifolium</taxon>
    </lineage>
</organism>
<keyword evidence="2" id="KW-1185">Reference proteome</keyword>
<dbReference type="AlphaFoldDB" id="A0A392T0I5"/>
<dbReference type="EMBL" id="LXQA010482724">
    <property type="protein sequence ID" value="MCI54651.1"/>
    <property type="molecule type" value="Genomic_DNA"/>
</dbReference>
<name>A0A392T0I5_9FABA</name>
<comment type="caution">
    <text evidence="1">The sequence shown here is derived from an EMBL/GenBank/DDBJ whole genome shotgun (WGS) entry which is preliminary data.</text>
</comment>
<accession>A0A392T0I5</accession>
<sequence length="22" mass="2729">MLFPKEFVISALETFWETWEQP</sequence>
<feature type="non-terminal residue" evidence="1">
    <location>
        <position position="22"/>
    </location>
</feature>
<dbReference type="Proteomes" id="UP000265520">
    <property type="component" value="Unassembled WGS sequence"/>
</dbReference>
<proteinExistence type="predicted"/>